<name>A0AAD7DB74_MYCRO</name>
<dbReference type="AlphaFoldDB" id="A0AAD7DB74"/>
<evidence type="ECO:0000313" key="2">
    <source>
        <dbReference type="EMBL" id="KAJ7687248.1"/>
    </source>
</evidence>
<feature type="domain" description="F-box" evidence="1">
    <location>
        <begin position="15"/>
        <end position="46"/>
    </location>
</feature>
<dbReference type="Pfam" id="PF00646">
    <property type="entry name" value="F-box"/>
    <property type="match status" value="1"/>
</dbReference>
<proteinExistence type="predicted"/>
<sequence length="287" mass="32226">MVLTRRAHKAISRWLPNEIITEIVQLTPQSDQVSLSRVSTLFRDLCLPILYRVVRLNSLASVEAFCAAVLSNNSLAELVRSYTVVDFFGVQSPSLVGLVRLEDLSLHHSLADTDLRDLLGLIFPHLVRCRLRTATLESGPRYAYPSAEKQDALMSFLLRHPALENLHIEDPYHKEVWSSQSARIPLLHLQRLQCPARIVPSIDTTNLRRARLCWNTGIFGPLGPAQVENIVVSLRSMAHSDIPFGCSNDHCDSCLPAVVDSLSRNMPATRTLLLHVSYELNQVRCFS</sequence>
<dbReference type="EMBL" id="JARKIE010000089">
    <property type="protein sequence ID" value="KAJ7687248.1"/>
    <property type="molecule type" value="Genomic_DNA"/>
</dbReference>
<protein>
    <recommendedName>
        <fullName evidence="1">F-box domain-containing protein</fullName>
    </recommendedName>
</protein>
<evidence type="ECO:0000259" key="1">
    <source>
        <dbReference type="Pfam" id="PF00646"/>
    </source>
</evidence>
<keyword evidence="3" id="KW-1185">Reference proteome</keyword>
<accession>A0AAD7DB74</accession>
<dbReference type="Proteomes" id="UP001221757">
    <property type="component" value="Unassembled WGS sequence"/>
</dbReference>
<reference evidence="2" key="1">
    <citation type="submission" date="2023-03" db="EMBL/GenBank/DDBJ databases">
        <title>Massive genome expansion in bonnet fungi (Mycena s.s.) driven by repeated elements and novel gene families across ecological guilds.</title>
        <authorList>
            <consortium name="Lawrence Berkeley National Laboratory"/>
            <person name="Harder C.B."/>
            <person name="Miyauchi S."/>
            <person name="Viragh M."/>
            <person name="Kuo A."/>
            <person name="Thoen E."/>
            <person name="Andreopoulos B."/>
            <person name="Lu D."/>
            <person name="Skrede I."/>
            <person name="Drula E."/>
            <person name="Henrissat B."/>
            <person name="Morin E."/>
            <person name="Kohler A."/>
            <person name="Barry K."/>
            <person name="LaButti K."/>
            <person name="Morin E."/>
            <person name="Salamov A."/>
            <person name="Lipzen A."/>
            <person name="Mereny Z."/>
            <person name="Hegedus B."/>
            <person name="Baldrian P."/>
            <person name="Stursova M."/>
            <person name="Weitz H."/>
            <person name="Taylor A."/>
            <person name="Grigoriev I.V."/>
            <person name="Nagy L.G."/>
            <person name="Martin F."/>
            <person name="Kauserud H."/>
        </authorList>
    </citation>
    <scope>NUCLEOTIDE SEQUENCE</scope>
    <source>
        <strain evidence="2">CBHHK067</strain>
    </source>
</reference>
<organism evidence="2 3">
    <name type="scientific">Mycena rosella</name>
    <name type="common">Pink bonnet</name>
    <name type="synonym">Agaricus rosellus</name>
    <dbReference type="NCBI Taxonomy" id="1033263"/>
    <lineage>
        <taxon>Eukaryota</taxon>
        <taxon>Fungi</taxon>
        <taxon>Dikarya</taxon>
        <taxon>Basidiomycota</taxon>
        <taxon>Agaricomycotina</taxon>
        <taxon>Agaricomycetes</taxon>
        <taxon>Agaricomycetidae</taxon>
        <taxon>Agaricales</taxon>
        <taxon>Marasmiineae</taxon>
        <taxon>Mycenaceae</taxon>
        <taxon>Mycena</taxon>
    </lineage>
</organism>
<dbReference type="InterPro" id="IPR001810">
    <property type="entry name" value="F-box_dom"/>
</dbReference>
<evidence type="ECO:0000313" key="3">
    <source>
        <dbReference type="Proteomes" id="UP001221757"/>
    </source>
</evidence>
<comment type="caution">
    <text evidence="2">The sequence shown here is derived from an EMBL/GenBank/DDBJ whole genome shotgun (WGS) entry which is preliminary data.</text>
</comment>
<gene>
    <name evidence="2" type="ORF">B0H17DRAFT_1203719</name>
</gene>